<name>A0A444VKX4_9FLAO</name>
<evidence type="ECO:0000256" key="2">
    <source>
        <dbReference type="ARBA" id="ARBA00022679"/>
    </source>
</evidence>
<keyword evidence="1" id="KW-0328">Glycosyltransferase</keyword>
<organism evidence="4 5">
    <name type="scientific">Flagellimonas olearia</name>
    <dbReference type="NCBI Taxonomy" id="552546"/>
    <lineage>
        <taxon>Bacteria</taxon>
        <taxon>Pseudomonadati</taxon>
        <taxon>Bacteroidota</taxon>
        <taxon>Flavobacteriia</taxon>
        <taxon>Flavobacteriales</taxon>
        <taxon>Flavobacteriaceae</taxon>
        <taxon>Flagellimonas</taxon>
    </lineage>
</organism>
<dbReference type="PANTHER" id="PTHR22916:SF51">
    <property type="entry name" value="GLYCOSYLTRANSFERASE EPSH-RELATED"/>
    <property type="match status" value="1"/>
</dbReference>
<sequence length="312" mass="36014">MEQKNKISIIVPVYNVEQYLGRCIESIIGQTYQNMEVILVNDGSIDSSKEICERYAQEDERIIVVNQENSGSSVARNSGMEICTGDVIAFLDSDDHIDKSMFQTMIDIMESNDLDVVEISPIIFGNKNGFDNTLAIEDGNTAIKRILRGACFSVWRRIYRKEVVQNMRFIPGIIHQDVFFTIDVMNKVKSIGFLNSPLYFYNTENLSIIRSKYSKNKIETGIRATEYIIENTPKNPSVQEVVKNYVVSYYTDHYFLLSRNKHVDPQKKYRRKIRKAILDAVNFKRLSLRTFLVIFMPSLIVEIISSVNQKLK</sequence>
<accession>A0A444VKX4</accession>
<dbReference type="GO" id="GO:0016758">
    <property type="term" value="F:hexosyltransferase activity"/>
    <property type="evidence" value="ECO:0007669"/>
    <property type="project" value="UniProtKB-ARBA"/>
</dbReference>
<dbReference type="CDD" id="cd00761">
    <property type="entry name" value="Glyco_tranf_GTA_type"/>
    <property type="match status" value="1"/>
</dbReference>
<evidence type="ECO:0000259" key="3">
    <source>
        <dbReference type="Pfam" id="PF00535"/>
    </source>
</evidence>
<dbReference type="EMBL" id="JJMP01000006">
    <property type="protein sequence ID" value="RYC51426.1"/>
    <property type="molecule type" value="Genomic_DNA"/>
</dbReference>
<keyword evidence="2" id="KW-0808">Transferase</keyword>
<gene>
    <name evidence="4" type="ORF">DN53_14615</name>
</gene>
<dbReference type="SUPFAM" id="SSF53448">
    <property type="entry name" value="Nucleotide-diphospho-sugar transferases"/>
    <property type="match status" value="1"/>
</dbReference>
<dbReference type="AlphaFoldDB" id="A0A444VKX4"/>
<comment type="caution">
    <text evidence="4">The sequence shown here is derived from an EMBL/GenBank/DDBJ whole genome shotgun (WGS) entry which is preliminary data.</text>
</comment>
<dbReference type="Gene3D" id="3.90.550.10">
    <property type="entry name" value="Spore Coat Polysaccharide Biosynthesis Protein SpsA, Chain A"/>
    <property type="match status" value="1"/>
</dbReference>
<dbReference type="InterPro" id="IPR001173">
    <property type="entry name" value="Glyco_trans_2-like"/>
</dbReference>
<evidence type="ECO:0000256" key="1">
    <source>
        <dbReference type="ARBA" id="ARBA00022676"/>
    </source>
</evidence>
<dbReference type="RefSeq" id="WP_129654463.1">
    <property type="nucleotide sequence ID" value="NZ_ML142910.1"/>
</dbReference>
<feature type="domain" description="Glycosyltransferase 2-like" evidence="3">
    <location>
        <begin position="8"/>
        <end position="133"/>
    </location>
</feature>
<reference evidence="4 5" key="1">
    <citation type="submission" date="2014-04" db="EMBL/GenBank/DDBJ databases">
        <title>Whole genome of Muricauda olearia.</title>
        <authorList>
            <person name="Zhang X.-H."/>
            <person name="Tang K."/>
        </authorList>
    </citation>
    <scope>NUCLEOTIDE SEQUENCE [LARGE SCALE GENOMIC DNA]</scope>
    <source>
        <strain evidence="4 5">Th120</strain>
    </source>
</reference>
<dbReference type="PANTHER" id="PTHR22916">
    <property type="entry name" value="GLYCOSYLTRANSFERASE"/>
    <property type="match status" value="1"/>
</dbReference>
<protein>
    <recommendedName>
        <fullName evidence="3">Glycosyltransferase 2-like domain-containing protein</fullName>
    </recommendedName>
</protein>
<dbReference type="Proteomes" id="UP000290261">
    <property type="component" value="Unassembled WGS sequence"/>
</dbReference>
<proteinExistence type="predicted"/>
<dbReference type="InterPro" id="IPR029044">
    <property type="entry name" value="Nucleotide-diphossugar_trans"/>
</dbReference>
<dbReference type="Pfam" id="PF00535">
    <property type="entry name" value="Glycos_transf_2"/>
    <property type="match status" value="1"/>
</dbReference>
<evidence type="ECO:0000313" key="4">
    <source>
        <dbReference type="EMBL" id="RYC51426.1"/>
    </source>
</evidence>
<keyword evidence="5" id="KW-1185">Reference proteome</keyword>
<evidence type="ECO:0000313" key="5">
    <source>
        <dbReference type="Proteomes" id="UP000290261"/>
    </source>
</evidence>